<feature type="binding site" evidence="10">
    <location>
        <position position="120"/>
    </location>
    <ligand>
        <name>UDP-N-acetyl-alpha-D-galactosamine</name>
        <dbReference type="ChEBI" id="CHEBI:67138"/>
    </ligand>
</feature>
<reference evidence="13" key="2">
    <citation type="submission" date="2020-05" db="UniProtKB">
        <authorList>
            <consortium name="Ensembl"/>
        </authorList>
    </citation>
    <scope>IDENTIFICATION</scope>
</reference>
<accession>A0A6I8SLB0</accession>
<keyword evidence="5 12" id="KW-0812">Transmembrane</keyword>
<dbReference type="Pfam" id="PF03414">
    <property type="entry name" value="Glyco_transf_6"/>
    <property type="match status" value="1"/>
</dbReference>
<evidence type="ECO:0000256" key="4">
    <source>
        <dbReference type="ARBA" id="ARBA00022679"/>
    </source>
</evidence>
<keyword evidence="14" id="KW-1185">Reference proteome</keyword>
<dbReference type="PANTHER" id="PTHR10462:SF58">
    <property type="entry name" value="HISTO-BLOOD GROUP ABO SYSTEM TRANSFERASE"/>
    <property type="match status" value="1"/>
</dbReference>
<keyword evidence="11" id="KW-0464">Manganese</keyword>
<dbReference type="Bgee" id="ENSXETG00000037704">
    <property type="expression patterns" value="Expressed in neurula embryo and 7 other cell types or tissues"/>
</dbReference>
<evidence type="ECO:0000313" key="13">
    <source>
        <dbReference type="Ensembl" id="ENSXETP00000092914"/>
    </source>
</evidence>
<keyword evidence="7 12" id="KW-1133">Transmembrane helix</keyword>
<reference evidence="15 16" key="3">
    <citation type="submission" date="2025-04" db="UniProtKB">
        <authorList>
            <consortium name="RefSeq"/>
        </authorList>
    </citation>
    <scope>IDENTIFICATION</scope>
    <source>
        <strain evidence="15 16">Nigerian</strain>
        <tissue evidence="15 16">Liver and blood</tissue>
    </source>
</reference>
<dbReference type="Gene3D" id="3.90.550.10">
    <property type="entry name" value="Spore Coat Polysaccharide Biosynthesis Protein SpsA, Chain A"/>
    <property type="match status" value="1"/>
</dbReference>
<keyword evidence="6" id="KW-0735">Signal-anchor</keyword>
<keyword evidence="4" id="KW-0808">Transferase</keyword>
<evidence type="ECO:0000256" key="6">
    <source>
        <dbReference type="ARBA" id="ARBA00022968"/>
    </source>
</evidence>
<evidence type="ECO:0000256" key="11">
    <source>
        <dbReference type="PIRSR" id="PIRSR605076-3"/>
    </source>
</evidence>
<dbReference type="InterPro" id="IPR005076">
    <property type="entry name" value="Glyco_trans_6"/>
</dbReference>
<dbReference type="SUPFAM" id="SSF53448">
    <property type="entry name" value="Nucleotide-diphospho-sugar transferases"/>
    <property type="match status" value="1"/>
</dbReference>
<evidence type="ECO:0000313" key="17">
    <source>
        <dbReference type="Xenbase" id="XB-GENE-5962599"/>
    </source>
</evidence>
<feature type="binding site" evidence="10">
    <location>
        <position position="229"/>
    </location>
    <ligand>
        <name>an alpha-L-fucosyl-(1-&gt;2)-beta-D-galactosyl derivative</name>
        <dbReference type="ChEBI" id="CHEBI:140327"/>
    </ligand>
</feature>
<name>A0A6I8SLB0_XENTR</name>
<dbReference type="Ensembl" id="ENSXETT00000111686">
    <property type="protein sequence ID" value="ENSXETP00000117122"/>
    <property type="gene ID" value="ENSXETG00000037704"/>
</dbReference>
<comment type="cofactor">
    <cofactor evidence="11">
        <name>Mn(2+)</name>
        <dbReference type="ChEBI" id="CHEBI:29035"/>
    </cofactor>
    <text evidence="11">Binds 1 Mn(2+) ion per subunit.</text>
</comment>
<evidence type="ECO:0000256" key="10">
    <source>
        <dbReference type="PIRSR" id="PIRSR605076-2"/>
    </source>
</evidence>
<dbReference type="GO" id="GO:0005975">
    <property type="term" value="P:carbohydrate metabolic process"/>
    <property type="evidence" value="ECO:0007669"/>
    <property type="project" value="InterPro"/>
</dbReference>
<dbReference type="Proteomes" id="UP000008143">
    <property type="component" value="Chromosome 8"/>
</dbReference>
<dbReference type="GO" id="GO:0046872">
    <property type="term" value="F:metal ion binding"/>
    <property type="evidence" value="ECO:0007669"/>
    <property type="project" value="UniProtKB-KW"/>
</dbReference>
<evidence type="ECO:0000256" key="5">
    <source>
        <dbReference type="ARBA" id="ARBA00022692"/>
    </source>
</evidence>
<feature type="binding site" evidence="11">
    <location>
        <position position="207"/>
    </location>
    <ligand>
        <name>Mn(2+)</name>
        <dbReference type="ChEBI" id="CHEBI:29035"/>
    </ligand>
</feature>
<comment type="similarity">
    <text evidence="2">Belongs to the glycosyltransferase 6 family.</text>
</comment>
<feature type="binding site" evidence="10">
    <location>
        <begin position="115"/>
        <end position="117"/>
    </location>
    <ligand>
        <name>UDP-N-acetyl-alpha-D-galactosamine</name>
        <dbReference type="ChEBI" id="CHEBI:67138"/>
    </ligand>
</feature>
<evidence type="ECO:0000256" key="9">
    <source>
        <dbReference type="PIRSR" id="PIRSR605076-1"/>
    </source>
</evidence>
<dbReference type="OMA" id="DEIMFIV"/>
<evidence type="ECO:0000256" key="1">
    <source>
        <dbReference type="ARBA" id="ARBA00004606"/>
    </source>
</evidence>
<dbReference type="AlphaFoldDB" id="A0A6I8SLB0"/>
<feature type="binding site" evidence="10">
    <location>
        <position position="299"/>
    </location>
    <ligand>
        <name>an alpha-L-fucosyl-(1-&gt;2)-beta-D-galactosyl derivative</name>
        <dbReference type="ChEBI" id="CHEBI:140327"/>
    </ligand>
</feature>
<protein>
    <submittedName>
        <fullName evidence="16">ABO blood group (Alpha 1-3-N-acetylgalactosaminyltransferase, alpha 1-3-galactosyltransferase) isoform X1</fullName>
    </submittedName>
    <submittedName>
        <fullName evidence="15">ABO blood group (Alpha 1-3-N-acetylgalactosaminyltransferase, alpha 1-3-galactosyltransferase) isoform X2</fullName>
    </submittedName>
</protein>
<evidence type="ECO:0000256" key="3">
    <source>
        <dbReference type="ARBA" id="ARBA00022676"/>
    </source>
</evidence>
<proteinExistence type="inferred from homology"/>
<keyword evidence="3" id="KW-0328">Glycosyltransferase</keyword>
<dbReference type="AGR" id="Xenbase:XB-GENE-5962599"/>
<dbReference type="CDD" id="cd02515">
    <property type="entry name" value="Glyco_transf_6"/>
    <property type="match status" value="1"/>
</dbReference>
<keyword evidence="11" id="KW-0479">Metal-binding</keyword>
<dbReference type="CTD" id="549437"/>
<dbReference type="Ensembl" id="ENSXETT00000108398">
    <property type="protein sequence ID" value="ENSXETP00000117831"/>
    <property type="gene ID" value="ENSXETG00000037704"/>
</dbReference>
<evidence type="ECO:0000256" key="7">
    <source>
        <dbReference type="ARBA" id="ARBA00022989"/>
    </source>
</evidence>
<dbReference type="PANTHER" id="PTHR10462">
    <property type="entry name" value="GLYCOSYLTRANSFERASE-RELATED"/>
    <property type="match status" value="1"/>
</dbReference>
<evidence type="ECO:0000313" key="16">
    <source>
        <dbReference type="RefSeq" id="XP_031746324.1"/>
    </source>
</evidence>
<feature type="binding site" evidence="10">
    <location>
        <position position="241"/>
    </location>
    <ligand>
        <name>an alpha-L-fucosyl-(1-&gt;2)-beta-D-galactosyl derivative</name>
        <dbReference type="ChEBI" id="CHEBI:140327"/>
    </ligand>
</feature>
<evidence type="ECO:0000256" key="2">
    <source>
        <dbReference type="ARBA" id="ARBA00010413"/>
    </source>
</evidence>
<dbReference type="OrthoDB" id="10013941at2759"/>
<dbReference type="RefSeq" id="XP_031746324.1">
    <property type="nucleotide sequence ID" value="XM_031890464.1"/>
</dbReference>
<evidence type="ECO:0000256" key="8">
    <source>
        <dbReference type="ARBA" id="ARBA00023136"/>
    </source>
</evidence>
<dbReference type="FunFam" id="3.90.550.10:FF:000022">
    <property type="entry name" value="Histo-blood group ABO system transferase"/>
    <property type="match status" value="1"/>
</dbReference>
<dbReference type="Xenbase" id="XB-GENE-5962599">
    <property type="gene designation" value="abo.3"/>
</dbReference>
<dbReference type="GeneTree" id="ENSGT00950000182858"/>
<reference evidence="13" key="1">
    <citation type="journal article" date="2010" name="Science">
        <title>The genome of the Western clawed frog Xenopus tropicalis.</title>
        <authorList>
            <person name="Hellsten U."/>
            <person name="Harland R.M."/>
            <person name="Gilchrist M.J."/>
            <person name="Hendrix D."/>
            <person name="Jurka J."/>
            <person name="Kapitonov V."/>
            <person name="Ovcharenko I."/>
            <person name="Putnam N.H."/>
            <person name="Shu S."/>
            <person name="Taher L."/>
            <person name="Blitz I.L."/>
            <person name="Blumberg B."/>
            <person name="Dichmann D.S."/>
            <person name="Dubchak I."/>
            <person name="Amaya E."/>
            <person name="Detter J.C."/>
            <person name="Fletcher R."/>
            <person name="Gerhard D.S."/>
            <person name="Goodstein D."/>
            <person name="Graves T."/>
            <person name="Grigoriev I.V."/>
            <person name="Grimwood J."/>
            <person name="Kawashima T."/>
            <person name="Lindquist E."/>
            <person name="Lucas S.M."/>
            <person name="Mead P.E."/>
            <person name="Mitros T."/>
            <person name="Ogino H."/>
            <person name="Ohta Y."/>
            <person name="Poliakov A.V."/>
            <person name="Pollet N."/>
            <person name="Robert J."/>
            <person name="Salamov A."/>
            <person name="Sater A.K."/>
            <person name="Schmutz J."/>
            <person name="Terry A."/>
            <person name="Vize P.D."/>
            <person name="Warren W.C."/>
            <person name="Wells D."/>
            <person name="Wills A."/>
            <person name="Wilson R.K."/>
            <person name="Zimmerman L.B."/>
            <person name="Zorn A.M."/>
            <person name="Grainger R."/>
            <person name="Grammer T."/>
            <person name="Khokha M.K."/>
            <person name="Richardson P.M."/>
            <person name="Rokhsar D.S."/>
        </authorList>
    </citation>
    <scope>NUCLEOTIDE SEQUENCE [LARGE SCALE GENOMIC DNA]</scope>
    <source>
        <strain evidence="13">Nigerian</strain>
    </source>
</reference>
<dbReference type="Ensembl" id="ENSXETT00000093304">
    <property type="protein sequence ID" value="ENSXETP00000092914"/>
    <property type="gene ID" value="ENSXETG00000037704"/>
</dbReference>
<gene>
    <name evidence="15 16 17" type="primary">abo.3</name>
    <name evidence="15 16" type="synonym">abo</name>
    <name evidence="13" type="synonym">abo.4</name>
</gene>
<evidence type="ECO:0000313" key="14">
    <source>
        <dbReference type="Proteomes" id="UP000008143"/>
    </source>
</evidence>
<dbReference type="GO" id="GO:0016758">
    <property type="term" value="F:hexosyltransferase activity"/>
    <property type="evidence" value="ECO:0007669"/>
    <property type="project" value="InterPro"/>
</dbReference>
<evidence type="ECO:0000313" key="15">
    <source>
        <dbReference type="RefSeq" id="XP_012823891.1"/>
    </source>
</evidence>
<sequence>MAFLEGFQRSRRFFLIGGFMVAFFCSLSWYAVKDRKWDPSIQHSCEEYWFRINGQKENRLQRMLYPKPETLKPPRTDVLTVSPWLAPIVWEGSFNTEILNNQFRQKGWRVGLTTFAIKKYIRFLKPFIETAEKFFMVGLPVNYYVFTDQASNVTDLNIIVGTGRQIIILEVPSYERWQDVTMRRMQMISDVCQQRFASEVDYLVCVDVDMRFQDHVGVEILSDVFGTLHPAFFVKGRDKFTYERRPESQAYIPEDEGDFYYAGGYFGGKVEEVYKLTNHCHHAMLTDKANNIEAIWHDESYLNSYFLYNKKPTKILSPEYLWNEMDGTAFYLRKIRFIALQKNMAEVRT</sequence>
<dbReference type="RefSeq" id="XP_012823891.1">
    <property type="nucleotide sequence ID" value="XM_012968437.3"/>
</dbReference>
<evidence type="ECO:0000256" key="12">
    <source>
        <dbReference type="SAM" id="Phobius"/>
    </source>
</evidence>
<dbReference type="GeneID" id="549437"/>
<dbReference type="GO" id="GO:0016020">
    <property type="term" value="C:membrane"/>
    <property type="evidence" value="ECO:0007669"/>
    <property type="project" value="UniProtKB-SubCell"/>
</dbReference>
<organism evidence="13">
    <name type="scientific">Xenopus tropicalis</name>
    <name type="common">Western clawed frog</name>
    <name type="synonym">Silurana tropicalis</name>
    <dbReference type="NCBI Taxonomy" id="8364"/>
    <lineage>
        <taxon>Eukaryota</taxon>
        <taxon>Metazoa</taxon>
        <taxon>Chordata</taxon>
        <taxon>Craniata</taxon>
        <taxon>Vertebrata</taxon>
        <taxon>Euteleostomi</taxon>
        <taxon>Amphibia</taxon>
        <taxon>Batrachia</taxon>
        <taxon>Anura</taxon>
        <taxon>Pipoidea</taxon>
        <taxon>Pipidae</taxon>
        <taxon>Xenopodinae</taxon>
        <taxon>Xenopus</taxon>
        <taxon>Silurana</taxon>
    </lineage>
</organism>
<feature type="binding site" evidence="11">
    <location>
        <position position="209"/>
    </location>
    <ligand>
        <name>Mn(2+)</name>
        <dbReference type="ChEBI" id="CHEBI:29035"/>
    </ligand>
</feature>
<keyword evidence="8 12" id="KW-0472">Membrane</keyword>
<feature type="binding site" evidence="10">
    <location>
        <begin position="207"/>
        <end position="209"/>
    </location>
    <ligand>
        <name>UDP-N-acetyl-alpha-D-galactosamine</name>
        <dbReference type="ChEBI" id="CHEBI:67138"/>
    </ligand>
</feature>
<comment type="subcellular location">
    <subcellularLocation>
        <location evidence="1">Membrane</location>
        <topology evidence="1">Single-pass type II membrane protein</topology>
    </subcellularLocation>
</comment>
<dbReference type="InterPro" id="IPR029044">
    <property type="entry name" value="Nucleotide-diphossugar_trans"/>
</dbReference>
<feature type="transmembrane region" description="Helical" evidence="12">
    <location>
        <begin position="12"/>
        <end position="32"/>
    </location>
</feature>
<feature type="active site" description="Nucleophile" evidence="9">
    <location>
        <position position="299"/>
    </location>
</feature>